<dbReference type="AlphaFoldDB" id="A0AAX3QR83"/>
<reference evidence="1" key="1">
    <citation type="submission" date="2023-03" db="EMBL/GenBank/DDBJ databases">
        <title>Parabacteroides distasonis, a bacteria resistant against UC.</title>
        <authorList>
            <person name="Dai W."/>
        </authorList>
    </citation>
    <scope>NUCLEOTIDE SEQUENCE</scope>
    <source>
        <strain evidence="1">F1-28</strain>
    </source>
</reference>
<organism evidence="1 2">
    <name type="scientific">Parabacteroides distasonis</name>
    <dbReference type="NCBI Taxonomy" id="823"/>
    <lineage>
        <taxon>Bacteria</taxon>
        <taxon>Pseudomonadati</taxon>
        <taxon>Bacteroidota</taxon>
        <taxon>Bacteroidia</taxon>
        <taxon>Bacteroidales</taxon>
        <taxon>Tannerellaceae</taxon>
        <taxon>Parabacteroides</taxon>
    </lineage>
</organism>
<dbReference type="Proteomes" id="UP001221009">
    <property type="component" value="Chromosome"/>
</dbReference>
<proteinExistence type="predicted"/>
<gene>
    <name evidence="1" type="ORF">P2T59_04600</name>
</gene>
<dbReference type="RefSeq" id="WP_057326517.1">
    <property type="nucleotide sequence ID" value="NZ_CP120353.1"/>
</dbReference>
<name>A0AAX3QR83_PARDI</name>
<evidence type="ECO:0000313" key="2">
    <source>
        <dbReference type="Proteomes" id="UP001221009"/>
    </source>
</evidence>
<dbReference type="EMBL" id="CP120353">
    <property type="protein sequence ID" value="WET65267.1"/>
    <property type="molecule type" value="Genomic_DNA"/>
</dbReference>
<evidence type="ECO:0000313" key="1">
    <source>
        <dbReference type="EMBL" id="WET65267.1"/>
    </source>
</evidence>
<evidence type="ECO:0008006" key="3">
    <source>
        <dbReference type="Google" id="ProtNLM"/>
    </source>
</evidence>
<sequence length="118" mass="13499">MATSSKDIEILWKRYSDEGVKKGISVTQFFESNGVPYRSFEKWYKTRFQQPSIVDCVVDGTPGPSESVATVSQEKPQQECMISHVNIMLSNGIRIEHHKLSYLELLGFIQKIERLCSL</sequence>
<protein>
    <recommendedName>
        <fullName evidence="3">Transposase</fullName>
    </recommendedName>
</protein>
<accession>A0AAX3QR83</accession>